<feature type="compositionally biased region" description="Polar residues" evidence="1">
    <location>
        <begin position="109"/>
        <end position="118"/>
    </location>
</feature>
<name>A0AAD5VGU4_9AGAR</name>
<organism evidence="2 3">
    <name type="scientific">Leucocoprinus birnbaumii</name>
    <dbReference type="NCBI Taxonomy" id="56174"/>
    <lineage>
        <taxon>Eukaryota</taxon>
        <taxon>Fungi</taxon>
        <taxon>Dikarya</taxon>
        <taxon>Basidiomycota</taxon>
        <taxon>Agaricomycotina</taxon>
        <taxon>Agaricomycetes</taxon>
        <taxon>Agaricomycetidae</taxon>
        <taxon>Agaricales</taxon>
        <taxon>Agaricineae</taxon>
        <taxon>Agaricaceae</taxon>
        <taxon>Leucocoprinus</taxon>
    </lineage>
</organism>
<evidence type="ECO:0000256" key="1">
    <source>
        <dbReference type="SAM" id="MobiDB-lite"/>
    </source>
</evidence>
<reference evidence="2" key="1">
    <citation type="submission" date="2022-07" db="EMBL/GenBank/DDBJ databases">
        <title>Genome Sequence of Leucocoprinus birnbaumii.</title>
        <authorList>
            <person name="Buettner E."/>
        </authorList>
    </citation>
    <scope>NUCLEOTIDE SEQUENCE</scope>
    <source>
        <strain evidence="2">VT141</strain>
    </source>
</reference>
<dbReference type="AlphaFoldDB" id="A0AAD5VGU4"/>
<comment type="caution">
    <text evidence="2">The sequence shown here is derived from an EMBL/GenBank/DDBJ whole genome shotgun (WGS) entry which is preliminary data.</text>
</comment>
<feature type="compositionally biased region" description="Basic and acidic residues" evidence="1">
    <location>
        <begin position="150"/>
        <end position="159"/>
    </location>
</feature>
<feature type="compositionally biased region" description="Acidic residues" evidence="1">
    <location>
        <begin position="137"/>
        <end position="149"/>
    </location>
</feature>
<gene>
    <name evidence="2" type="ORF">NP233_g11223</name>
</gene>
<dbReference type="Proteomes" id="UP001213000">
    <property type="component" value="Unassembled WGS sequence"/>
</dbReference>
<proteinExistence type="predicted"/>
<evidence type="ECO:0000313" key="2">
    <source>
        <dbReference type="EMBL" id="KAJ3559611.1"/>
    </source>
</evidence>
<feature type="region of interest" description="Disordered" evidence="1">
    <location>
        <begin position="79"/>
        <end position="181"/>
    </location>
</feature>
<protein>
    <submittedName>
        <fullName evidence="2">Uncharacterized protein</fullName>
    </submittedName>
</protein>
<evidence type="ECO:0000313" key="3">
    <source>
        <dbReference type="Proteomes" id="UP001213000"/>
    </source>
</evidence>
<feature type="compositionally biased region" description="Pro residues" evidence="1">
    <location>
        <begin position="80"/>
        <end position="92"/>
    </location>
</feature>
<accession>A0AAD5VGU4</accession>
<dbReference type="EMBL" id="JANIEX010001291">
    <property type="protein sequence ID" value="KAJ3559611.1"/>
    <property type="molecule type" value="Genomic_DNA"/>
</dbReference>
<feature type="compositionally biased region" description="Pro residues" evidence="1">
    <location>
        <begin position="164"/>
        <end position="181"/>
    </location>
</feature>
<sequence>MANSSASTLSCSQTVPVDVRRAESECSSAEPDACWDLIIDQTTLDVGFDFECLDGLDDMLLLSPVDAFEAVCWDTAIQLPPQPRSRPLPKPLAKPLQKPRPRPLPNLPEASSTVQKSSIPFPRRRPAPLILTPGTSSEEDEESGYESDSDELRTLKDEGTPLQSPLPSPLPSPAFPSPLPSPLPSPYNTGFHLNHQPTVEPITLIKYSCLPYEFDASFISFEPQHTINYYCEDAIGLSPFNAEQRKVTTVNRIAAFCANLPTRLLRV</sequence>
<keyword evidence="3" id="KW-1185">Reference proteome</keyword>